<sequence>MALGGLTRRVRGRVGLTPFAATSGGGGGGGGGGAREGRRLGPDASPPPPRRIAARCPPGLEQQHHADLCLGCKPGRPLRAKEGSWLLWETQPHHRALSCSQASGGSLVPGSAQRRLREAEGARRGRGRGACVRGAARTMAGDSEQTLQNHQQPNGGEPFLIGRQGTAGPRATLPSQLRFPGGVCGGRRMWRAAVGRVSCCSHRVASAPPLPAALQRRVRPARPGDAAAGRANTQAIESQGWRASLAILPGRMLIVFQVQCWGEGFPQIPLEPLMDRPHPRSGTDVLAPRRSPRGREGEGGGNARGGVPGKGSPPLRCDYLFLPPLNSLQLHLEHGFLKGACELGAGLERQDDASPGWGDQSRKAGCRHEERATSAKSPDLVAGTVELLY</sequence>
<gene>
    <name evidence="2" type="ORF">P7K49_037746</name>
</gene>
<evidence type="ECO:0000313" key="3">
    <source>
        <dbReference type="Proteomes" id="UP001266305"/>
    </source>
</evidence>
<reference evidence="2 3" key="1">
    <citation type="submission" date="2023-05" db="EMBL/GenBank/DDBJ databases">
        <title>B98-5 Cell Line De Novo Hybrid Assembly: An Optical Mapping Approach.</title>
        <authorList>
            <person name="Kananen K."/>
            <person name="Auerbach J.A."/>
            <person name="Kautto E."/>
            <person name="Blachly J.S."/>
        </authorList>
    </citation>
    <scope>NUCLEOTIDE SEQUENCE [LARGE SCALE GENOMIC DNA]</scope>
    <source>
        <strain evidence="2">B95-8</strain>
        <tissue evidence="2">Cell line</tissue>
    </source>
</reference>
<organism evidence="2 3">
    <name type="scientific">Saguinus oedipus</name>
    <name type="common">Cotton-top tamarin</name>
    <name type="synonym">Oedipomidas oedipus</name>
    <dbReference type="NCBI Taxonomy" id="9490"/>
    <lineage>
        <taxon>Eukaryota</taxon>
        <taxon>Metazoa</taxon>
        <taxon>Chordata</taxon>
        <taxon>Craniata</taxon>
        <taxon>Vertebrata</taxon>
        <taxon>Euteleostomi</taxon>
        <taxon>Mammalia</taxon>
        <taxon>Eutheria</taxon>
        <taxon>Euarchontoglires</taxon>
        <taxon>Primates</taxon>
        <taxon>Haplorrhini</taxon>
        <taxon>Platyrrhini</taxon>
        <taxon>Cebidae</taxon>
        <taxon>Callitrichinae</taxon>
        <taxon>Saguinus</taxon>
    </lineage>
</organism>
<feature type="region of interest" description="Disordered" evidence="1">
    <location>
        <begin position="349"/>
        <end position="377"/>
    </location>
</feature>
<feature type="compositionally biased region" description="Basic and acidic residues" evidence="1">
    <location>
        <begin position="360"/>
        <end position="373"/>
    </location>
</feature>
<feature type="compositionally biased region" description="Gly residues" evidence="1">
    <location>
        <begin position="299"/>
        <end position="309"/>
    </location>
</feature>
<dbReference type="EMBL" id="JASSZA010000022">
    <property type="protein sequence ID" value="KAK2084713.1"/>
    <property type="molecule type" value="Genomic_DNA"/>
</dbReference>
<name>A0ABQ9TJU2_SAGOE</name>
<feature type="region of interest" description="Disordered" evidence="1">
    <location>
        <begin position="15"/>
        <end position="51"/>
    </location>
</feature>
<feature type="region of interest" description="Disordered" evidence="1">
    <location>
        <begin position="272"/>
        <end position="310"/>
    </location>
</feature>
<evidence type="ECO:0000313" key="2">
    <source>
        <dbReference type="EMBL" id="KAK2084713.1"/>
    </source>
</evidence>
<comment type="caution">
    <text evidence="2">The sequence shown here is derived from an EMBL/GenBank/DDBJ whole genome shotgun (WGS) entry which is preliminary data.</text>
</comment>
<proteinExistence type="predicted"/>
<feature type="compositionally biased region" description="Polar residues" evidence="1">
    <location>
        <begin position="143"/>
        <end position="154"/>
    </location>
</feature>
<feature type="region of interest" description="Disordered" evidence="1">
    <location>
        <begin position="142"/>
        <end position="171"/>
    </location>
</feature>
<feature type="compositionally biased region" description="Gly residues" evidence="1">
    <location>
        <begin position="23"/>
        <end position="34"/>
    </location>
</feature>
<dbReference type="Proteomes" id="UP001266305">
    <property type="component" value="Unassembled WGS sequence"/>
</dbReference>
<keyword evidence="3" id="KW-1185">Reference proteome</keyword>
<accession>A0ABQ9TJU2</accession>
<evidence type="ECO:0000256" key="1">
    <source>
        <dbReference type="SAM" id="MobiDB-lite"/>
    </source>
</evidence>
<protein>
    <submittedName>
        <fullName evidence="2">Uncharacterized protein</fullName>
    </submittedName>
</protein>